<gene>
    <name evidence="2" type="ORF">CgunFtcFv8_026336</name>
</gene>
<reference evidence="2 3" key="1">
    <citation type="journal article" date="2023" name="Mol. Biol. Evol.">
        <title>Genomics of Secondarily Temperate Adaptation in the Only Non-Antarctic Icefish.</title>
        <authorList>
            <person name="Rivera-Colon A.G."/>
            <person name="Rayamajhi N."/>
            <person name="Minhas B.F."/>
            <person name="Madrigal G."/>
            <person name="Bilyk K.T."/>
            <person name="Yoon V."/>
            <person name="Hune M."/>
            <person name="Gregory S."/>
            <person name="Cheng C.H.C."/>
            <person name="Catchen J.M."/>
        </authorList>
    </citation>
    <scope>NUCLEOTIDE SEQUENCE [LARGE SCALE GENOMIC DNA]</scope>
    <source>
        <tissue evidence="2">White muscle</tissue>
    </source>
</reference>
<dbReference type="Proteomes" id="UP001331515">
    <property type="component" value="Unassembled WGS sequence"/>
</dbReference>
<feature type="region of interest" description="Disordered" evidence="1">
    <location>
        <begin position="1"/>
        <end position="44"/>
    </location>
</feature>
<feature type="region of interest" description="Disordered" evidence="1">
    <location>
        <begin position="67"/>
        <end position="92"/>
    </location>
</feature>
<sequence>MRNQKSVRLPAQKPTKNQQIMSLSSQYKSPSDQEKETSGGESLIDWSADTVEDIIGTTYIPLPMADATVQKADPLPNHDPGTRNGRNPRTLQDAENTLDSIMAKLTTPQPQGKKVLTEESPDKAQASVPLVMPITINQIKEARDSPSQKRPQESPQSDEPSLLTGTLPPQPQIPYLSPRM</sequence>
<organism evidence="2 3">
    <name type="scientific">Champsocephalus gunnari</name>
    <name type="common">Mackerel icefish</name>
    <dbReference type="NCBI Taxonomy" id="52237"/>
    <lineage>
        <taxon>Eukaryota</taxon>
        <taxon>Metazoa</taxon>
        <taxon>Chordata</taxon>
        <taxon>Craniata</taxon>
        <taxon>Vertebrata</taxon>
        <taxon>Euteleostomi</taxon>
        <taxon>Actinopterygii</taxon>
        <taxon>Neopterygii</taxon>
        <taxon>Teleostei</taxon>
        <taxon>Neoteleostei</taxon>
        <taxon>Acanthomorphata</taxon>
        <taxon>Eupercaria</taxon>
        <taxon>Perciformes</taxon>
        <taxon>Notothenioidei</taxon>
        <taxon>Channichthyidae</taxon>
        <taxon>Champsocephalus</taxon>
    </lineage>
</organism>
<feature type="compositionally biased region" description="Polar residues" evidence="1">
    <location>
        <begin position="14"/>
        <end position="30"/>
    </location>
</feature>
<feature type="compositionally biased region" description="Basic and acidic residues" evidence="1">
    <location>
        <begin position="140"/>
        <end position="152"/>
    </location>
</feature>
<dbReference type="AlphaFoldDB" id="A0AAN8CFG9"/>
<name>A0AAN8CFG9_CHAGU</name>
<keyword evidence="3" id="KW-1185">Reference proteome</keyword>
<proteinExistence type="predicted"/>
<evidence type="ECO:0000256" key="1">
    <source>
        <dbReference type="SAM" id="MobiDB-lite"/>
    </source>
</evidence>
<evidence type="ECO:0000313" key="3">
    <source>
        <dbReference type="Proteomes" id="UP001331515"/>
    </source>
</evidence>
<protein>
    <submittedName>
        <fullName evidence="2">Uncharacterized protein</fullName>
    </submittedName>
</protein>
<accession>A0AAN8CFG9</accession>
<feature type="region of interest" description="Disordered" evidence="1">
    <location>
        <begin position="105"/>
        <end position="180"/>
    </location>
</feature>
<evidence type="ECO:0000313" key="2">
    <source>
        <dbReference type="EMBL" id="KAK5901470.1"/>
    </source>
</evidence>
<dbReference type="EMBL" id="JAURVH010001532">
    <property type="protein sequence ID" value="KAK5901470.1"/>
    <property type="molecule type" value="Genomic_DNA"/>
</dbReference>
<comment type="caution">
    <text evidence="2">The sequence shown here is derived from an EMBL/GenBank/DDBJ whole genome shotgun (WGS) entry which is preliminary data.</text>
</comment>